<dbReference type="EMBL" id="CAJOBD010000112">
    <property type="protein sequence ID" value="CAF3580354.1"/>
    <property type="molecule type" value="Genomic_DNA"/>
</dbReference>
<accession>A0A813YS12</accession>
<proteinExistence type="predicted"/>
<gene>
    <name evidence="2" type="ORF">JBS370_LOCUS2776</name>
    <name evidence="1" type="ORF">ZHD862_LOCUS6732</name>
</gene>
<evidence type="ECO:0000313" key="3">
    <source>
        <dbReference type="Proteomes" id="UP000663864"/>
    </source>
</evidence>
<organism evidence="1 3">
    <name type="scientific">Rotaria sordida</name>
    <dbReference type="NCBI Taxonomy" id="392033"/>
    <lineage>
        <taxon>Eukaryota</taxon>
        <taxon>Metazoa</taxon>
        <taxon>Spiralia</taxon>
        <taxon>Gnathifera</taxon>
        <taxon>Rotifera</taxon>
        <taxon>Eurotatoria</taxon>
        <taxon>Bdelloidea</taxon>
        <taxon>Philodinida</taxon>
        <taxon>Philodinidae</taxon>
        <taxon>Rotaria</taxon>
    </lineage>
</organism>
<reference evidence="1" key="1">
    <citation type="submission" date="2021-02" db="EMBL/GenBank/DDBJ databases">
        <authorList>
            <person name="Nowell W R."/>
        </authorList>
    </citation>
    <scope>NUCLEOTIDE SEQUENCE</scope>
</reference>
<evidence type="ECO:0008006" key="4">
    <source>
        <dbReference type="Google" id="ProtNLM"/>
    </source>
</evidence>
<protein>
    <recommendedName>
        <fullName evidence="4">F-box domain-containing protein</fullName>
    </recommendedName>
</protein>
<dbReference type="AlphaFoldDB" id="A0A813YS12"/>
<sequence>MSSNNIVLPNEIVRLILLHCQTSQDYLSQSLVNRQWSYESRRLKSFMKTRFSRKITLFNYRSIIWNFDIRVTIVGYGKHVQRHGLEECVQTYHRVGGPSASVYYLERHWQEGKLHGLEIIREINEIWYTKYYPNQIEISNEMIDHPYEGLQAVDSMKKYGRHKIVPKNGILPEGCDYLGKIVFKYEWISSTLEESRQVKRNLINEYDQSNVNGLYDVIDNTDLCQMSLK</sequence>
<evidence type="ECO:0000313" key="1">
    <source>
        <dbReference type="EMBL" id="CAF0887956.1"/>
    </source>
</evidence>
<evidence type="ECO:0000313" key="2">
    <source>
        <dbReference type="EMBL" id="CAF3580354.1"/>
    </source>
</evidence>
<name>A0A813YS12_9BILA</name>
<comment type="caution">
    <text evidence="1">The sequence shown here is derived from an EMBL/GenBank/DDBJ whole genome shotgun (WGS) entry which is preliminary data.</text>
</comment>
<dbReference type="Proteomes" id="UP000663836">
    <property type="component" value="Unassembled WGS sequence"/>
</dbReference>
<dbReference type="Proteomes" id="UP000663864">
    <property type="component" value="Unassembled WGS sequence"/>
</dbReference>
<dbReference type="EMBL" id="CAJNOT010000194">
    <property type="protein sequence ID" value="CAF0887956.1"/>
    <property type="molecule type" value="Genomic_DNA"/>
</dbReference>